<sequence>MSERLDLQCKLPHLDRAQVKEYIYQHPAYAGAKHDIFSDNAIDKIYRFSSSAARLVNKACMHCMLDGAQNGRRIIDEHMLGIIRQQ</sequence>
<proteinExistence type="predicted"/>
<evidence type="ECO:0000313" key="1">
    <source>
        <dbReference type="EMBL" id="KAF1085894.1"/>
    </source>
</evidence>
<gene>
    <name evidence="1" type="ORF">SPSYN_00624</name>
</gene>
<protein>
    <submittedName>
        <fullName evidence="1">Uncharacterized protein</fullName>
    </submittedName>
</protein>
<comment type="caution">
    <text evidence="1">The sequence shown here is derived from an EMBL/GenBank/DDBJ whole genome shotgun (WGS) entry which is preliminary data.</text>
</comment>
<dbReference type="Proteomes" id="UP000798488">
    <property type="component" value="Unassembled WGS sequence"/>
</dbReference>
<accession>A0A9D2WR83</accession>
<organism evidence="1 2">
    <name type="scientific">Sporotomaculum syntrophicum</name>
    <dbReference type="NCBI Taxonomy" id="182264"/>
    <lineage>
        <taxon>Bacteria</taxon>
        <taxon>Bacillati</taxon>
        <taxon>Bacillota</taxon>
        <taxon>Clostridia</taxon>
        <taxon>Eubacteriales</taxon>
        <taxon>Desulfallaceae</taxon>
        <taxon>Sporotomaculum</taxon>
    </lineage>
</organism>
<reference evidence="1" key="1">
    <citation type="submission" date="2016-02" db="EMBL/GenBank/DDBJ databases">
        <title>Draft Genome Sequence of Sporotomaculum syntrophicum Strain FB, a Syntrophic Benzoate Degrader.</title>
        <authorList>
            <person name="Nobu M.K."/>
            <person name="Narihiro T."/>
            <person name="Qiu Y.-L."/>
            <person name="Ohashi A."/>
            <person name="Liu W.-T."/>
            <person name="Yuji S."/>
        </authorList>
    </citation>
    <scope>NUCLEOTIDE SEQUENCE</scope>
    <source>
        <strain evidence="1">FB</strain>
    </source>
</reference>
<dbReference type="EMBL" id="LSRS01000002">
    <property type="protein sequence ID" value="KAF1085894.1"/>
    <property type="molecule type" value="Genomic_DNA"/>
</dbReference>
<keyword evidence="2" id="KW-1185">Reference proteome</keyword>
<name>A0A9D2WR83_9FIRM</name>
<dbReference type="AlphaFoldDB" id="A0A9D2WR83"/>
<evidence type="ECO:0000313" key="2">
    <source>
        <dbReference type="Proteomes" id="UP000798488"/>
    </source>
</evidence>